<protein>
    <submittedName>
        <fullName evidence="1">Uncharacterized protein</fullName>
    </submittedName>
</protein>
<dbReference type="AlphaFoldDB" id="A0A0A9C828"/>
<reference evidence="1" key="1">
    <citation type="submission" date="2014-09" db="EMBL/GenBank/DDBJ databases">
        <authorList>
            <person name="Magalhaes I.L.F."/>
            <person name="Oliveira U."/>
            <person name="Santos F.R."/>
            <person name="Vidigal T.H.D.A."/>
            <person name="Brescovit A.D."/>
            <person name="Santos A.J."/>
        </authorList>
    </citation>
    <scope>NUCLEOTIDE SEQUENCE</scope>
    <source>
        <tissue evidence="1">Shoot tissue taken approximately 20 cm above the soil surface</tissue>
    </source>
</reference>
<organism evidence="1">
    <name type="scientific">Arundo donax</name>
    <name type="common">Giant reed</name>
    <name type="synonym">Donax arundinaceus</name>
    <dbReference type="NCBI Taxonomy" id="35708"/>
    <lineage>
        <taxon>Eukaryota</taxon>
        <taxon>Viridiplantae</taxon>
        <taxon>Streptophyta</taxon>
        <taxon>Embryophyta</taxon>
        <taxon>Tracheophyta</taxon>
        <taxon>Spermatophyta</taxon>
        <taxon>Magnoliopsida</taxon>
        <taxon>Liliopsida</taxon>
        <taxon>Poales</taxon>
        <taxon>Poaceae</taxon>
        <taxon>PACMAD clade</taxon>
        <taxon>Arundinoideae</taxon>
        <taxon>Arundineae</taxon>
        <taxon>Arundo</taxon>
    </lineage>
</organism>
<accession>A0A0A9C828</accession>
<sequence>MKEKRRIQIRQDLITVVSFDL</sequence>
<name>A0A0A9C828_ARUDO</name>
<reference evidence="1" key="2">
    <citation type="journal article" date="2015" name="Data Brief">
        <title>Shoot transcriptome of the giant reed, Arundo donax.</title>
        <authorList>
            <person name="Barrero R.A."/>
            <person name="Guerrero F.D."/>
            <person name="Moolhuijzen P."/>
            <person name="Goolsby J.A."/>
            <person name="Tidwell J."/>
            <person name="Bellgard S.E."/>
            <person name="Bellgard M.I."/>
        </authorList>
    </citation>
    <scope>NUCLEOTIDE SEQUENCE</scope>
    <source>
        <tissue evidence="1">Shoot tissue taken approximately 20 cm above the soil surface</tissue>
    </source>
</reference>
<dbReference type="EMBL" id="GBRH01225426">
    <property type="protein sequence ID" value="JAD72469.1"/>
    <property type="molecule type" value="Transcribed_RNA"/>
</dbReference>
<evidence type="ECO:0000313" key="1">
    <source>
        <dbReference type="EMBL" id="JAD72469.1"/>
    </source>
</evidence>
<proteinExistence type="predicted"/>